<sequence>HPGKIISTPTVKLSTTATTGRVSQTPSKKLYTQVATGRTSQTPTKKLSNQALPGRISQTPTKKLFNTTDYDKYNCDTKNTAGPSLLTPIEPLNINQNSPFL</sequence>
<name>A0A1B6ETD4_9HEMI</name>
<organism evidence="2">
    <name type="scientific">Cuerna arida</name>
    <dbReference type="NCBI Taxonomy" id="1464854"/>
    <lineage>
        <taxon>Eukaryota</taxon>
        <taxon>Metazoa</taxon>
        <taxon>Ecdysozoa</taxon>
        <taxon>Arthropoda</taxon>
        <taxon>Hexapoda</taxon>
        <taxon>Insecta</taxon>
        <taxon>Pterygota</taxon>
        <taxon>Neoptera</taxon>
        <taxon>Paraneoptera</taxon>
        <taxon>Hemiptera</taxon>
        <taxon>Auchenorrhyncha</taxon>
        <taxon>Membracoidea</taxon>
        <taxon>Cicadellidae</taxon>
        <taxon>Cicadellinae</taxon>
        <taxon>Proconiini</taxon>
        <taxon>Cuerna</taxon>
    </lineage>
</organism>
<proteinExistence type="predicted"/>
<feature type="non-terminal residue" evidence="2">
    <location>
        <position position="1"/>
    </location>
</feature>
<feature type="region of interest" description="Disordered" evidence="1">
    <location>
        <begin position="16"/>
        <end position="62"/>
    </location>
</feature>
<feature type="compositionally biased region" description="Polar residues" evidence="1">
    <location>
        <begin position="33"/>
        <end position="62"/>
    </location>
</feature>
<evidence type="ECO:0000313" key="2">
    <source>
        <dbReference type="EMBL" id="JAS41265.1"/>
    </source>
</evidence>
<evidence type="ECO:0000256" key="1">
    <source>
        <dbReference type="SAM" id="MobiDB-lite"/>
    </source>
</evidence>
<dbReference type="AlphaFoldDB" id="A0A1B6ETD4"/>
<protein>
    <submittedName>
        <fullName evidence="2">Uncharacterized protein</fullName>
    </submittedName>
</protein>
<accession>A0A1B6ETD4</accession>
<feature type="non-terminal residue" evidence="2">
    <location>
        <position position="101"/>
    </location>
</feature>
<gene>
    <name evidence="2" type="ORF">g.44588</name>
</gene>
<reference evidence="2" key="1">
    <citation type="submission" date="2015-11" db="EMBL/GenBank/DDBJ databases">
        <title>De novo transcriptome assembly of four potential Pierce s Disease insect vectors from Arizona vineyards.</title>
        <authorList>
            <person name="Tassone E.E."/>
        </authorList>
    </citation>
    <scope>NUCLEOTIDE SEQUENCE</scope>
</reference>
<dbReference type="EMBL" id="GECZ01028504">
    <property type="protein sequence ID" value="JAS41265.1"/>
    <property type="molecule type" value="Transcribed_RNA"/>
</dbReference>
<feature type="compositionally biased region" description="Polar residues" evidence="1">
    <location>
        <begin position="16"/>
        <end position="27"/>
    </location>
</feature>